<feature type="region of interest" description="Disordered" evidence="1">
    <location>
        <begin position="29"/>
        <end position="49"/>
    </location>
</feature>
<dbReference type="Proteomes" id="UP000054564">
    <property type="component" value="Unassembled WGS sequence"/>
</dbReference>
<dbReference type="EMBL" id="AJIL01000045">
    <property type="protein sequence ID" value="KNE99455.1"/>
    <property type="molecule type" value="Genomic_DNA"/>
</dbReference>
<proteinExistence type="predicted"/>
<sequence>MVHASQMKHLINTLGKSIRQDIIRQAIDTGDTRDESSSDENTDNEQAREDAAEGLLAIFEDKVRAPMAIESSASLSACLLRLLDRERLIFGSATYVLPSWRRYCFVNLILFTELYVFQLFGRAYTLNKLLQDFQALGENNLSKKMK</sequence>
<evidence type="ECO:0000313" key="2">
    <source>
        <dbReference type="EMBL" id="KNE99455.1"/>
    </source>
</evidence>
<evidence type="ECO:0000313" key="3">
    <source>
        <dbReference type="Proteomes" id="UP000054564"/>
    </source>
</evidence>
<evidence type="ECO:0000256" key="1">
    <source>
        <dbReference type="SAM" id="MobiDB-lite"/>
    </source>
</evidence>
<comment type="caution">
    <text evidence="2">The sequence shown here is derived from an EMBL/GenBank/DDBJ whole genome shotgun (WGS) entry which is preliminary data.</text>
</comment>
<organism evidence="2 3">
    <name type="scientific">Puccinia striiformis f. sp. tritici PST-78</name>
    <dbReference type="NCBI Taxonomy" id="1165861"/>
    <lineage>
        <taxon>Eukaryota</taxon>
        <taxon>Fungi</taxon>
        <taxon>Dikarya</taxon>
        <taxon>Basidiomycota</taxon>
        <taxon>Pucciniomycotina</taxon>
        <taxon>Pucciniomycetes</taxon>
        <taxon>Pucciniales</taxon>
        <taxon>Pucciniaceae</taxon>
        <taxon>Puccinia</taxon>
    </lineage>
</organism>
<dbReference type="AlphaFoldDB" id="A0A0L0VJM0"/>
<protein>
    <submittedName>
        <fullName evidence="2">Uncharacterized protein</fullName>
    </submittedName>
</protein>
<accession>A0A0L0VJM0</accession>
<gene>
    <name evidence="2" type="ORF">PSTG_07174</name>
</gene>
<keyword evidence="3" id="KW-1185">Reference proteome</keyword>
<reference evidence="3" key="1">
    <citation type="submission" date="2014-03" db="EMBL/GenBank/DDBJ databases">
        <title>The Genome Sequence of Puccinia striiformis f. sp. tritici PST-78.</title>
        <authorList>
            <consortium name="The Broad Institute Genome Sequencing Platform"/>
            <person name="Cuomo C."/>
            <person name="Hulbert S."/>
            <person name="Chen X."/>
            <person name="Walker B."/>
            <person name="Young S.K."/>
            <person name="Zeng Q."/>
            <person name="Gargeya S."/>
            <person name="Fitzgerald M."/>
            <person name="Haas B."/>
            <person name="Abouelleil A."/>
            <person name="Alvarado L."/>
            <person name="Arachchi H.M."/>
            <person name="Berlin A.M."/>
            <person name="Chapman S.B."/>
            <person name="Goldberg J."/>
            <person name="Griggs A."/>
            <person name="Gujja S."/>
            <person name="Hansen M."/>
            <person name="Howarth C."/>
            <person name="Imamovic A."/>
            <person name="Larimer J."/>
            <person name="McCowan C."/>
            <person name="Montmayeur A."/>
            <person name="Murphy C."/>
            <person name="Neiman D."/>
            <person name="Pearson M."/>
            <person name="Priest M."/>
            <person name="Roberts A."/>
            <person name="Saif S."/>
            <person name="Shea T."/>
            <person name="Sisk P."/>
            <person name="Sykes S."/>
            <person name="Wortman J."/>
            <person name="Nusbaum C."/>
            <person name="Birren B."/>
        </authorList>
    </citation>
    <scope>NUCLEOTIDE SEQUENCE [LARGE SCALE GENOMIC DNA]</scope>
    <source>
        <strain evidence="3">race PST-78</strain>
    </source>
</reference>
<name>A0A0L0VJM0_9BASI</name>